<accession>A0A1I4QIU5</accession>
<dbReference type="AlphaFoldDB" id="A0A1I4QIU5"/>
<evidence type="ECO:0000256" key="7">
    <source>
        <dbReference type="ARBA" id="ARBA00022694"/>
    </source>
</evidence>
<evidence type="ECO:0000259" key="13">
    <source>
        <dbReference type="SMART" id="SM01228"/>
    </source>
</evidence>
<dbReference type="InterPro" id="IPR004416">
    <property type="entry name" value="MnmG"/>
</dbReference>
<dbReference type="InterPro" id="IPR049312">
    <property type="entry name" value="GIDA_C_N"/>
</dbReference>
<evidence type="ECO:0000313" key="15">
    <source>
        <dbReference type="Proteomes" id="UP000199611"/>
    </source>
</evidence>
<keyword evidence="9 12" id="KW-0520">NAD</keyword>
<evidence type="ECO:0000256" key="3">
    <source>
        <dbReference type="ARBA" id="ARBA00007653"/>
    </source>
</evidence>
<evidence type="ECO:0000256" key="8">
    <source>
        <dbReference type="ARBA" id="ARBA00022827"/>
    </source>
</evidence>
<evidence type="ECO:0000256" key="9">
    <source>
        <dbReference type="ARBA" id="ARBA00023027"/>
    </source>
</evidence>
<dbReference type="GO" id="GO:0005829">
    <property type="term" value="C:cytosol"/>
    <property type="evidence" value="ECO:0007669"/>
    <property type="project" value="TreeGrafter"/>
</dbReference>
<dbReference type="Pfam" id="PF01134">
    <property type="entry name" value="GIDA"/>
    <property type="match status" value="1"/>
</dbReference>
<feature type="domain" description="tRNA uridine 5-carboxymethylaminomethyl modification enzyme C-terminal subdomain" evidence="13">
    <location>
        <begin position="542"/>
        <end position="613"/>
    </location>
</feature>
<gene>
    <name evidence="12" type="primary">mnmG</name>
    <name evidence="12" type="synonym">gidA</name>
    <name evidence="14" type="ORF">SAMN05660836_00049</name>
</gene>
<dbReference type="SUPFAM" id="SSF51905">
    <property type="entry name" value="FAD/NAD(P)-binding domain"/>
    <property type="match status" value="1"/>
</dbReference>
<dbReference type="OrthoDB" id="9815560at2"/>
<evidence type="ECO:0000256" key="2">
    <source>
        <dbReference type="ARBA" id="ARBA00003717"/>
    </source>
</evidence>
<comment type="cofactor">
    <cofactor evidence="1 12">
        <name>FAD</name>
        <dbReference type="ChEBI" id="CHEBI:57692"/>
    </cofactor>
</comment>
<evidence type="ECO:0000256" key="12">
    <source>
        <dbReference type="HAMAP-Rule" id="MF_00129"/>
    </source>
</evidence>
<dbReference type="Gene3D" id="1.10.10.1800">
    <property type="entry name" value="tRNA uridine 5-carboxymethylaminomethyl modification enzyme MnmG/GidA"/>
    <property type="match status" value="1"/>
</dbReference>
<keyword evidence="7 12" id="KW-0819">tRNA processing</keyword>
<dbReference type="InterPro" id="IPR036188">
    <property type="entry name" value="FAD/NAD-bd_sf"/>
</dbReference>
<dbReference type="InterPro" id="IPR040131">
    <property type="entry name" value="MnmG_N"/>
</dbReference>
<dbReference type="SMART" id="SM01228">
    <property type="entry name" value="GIDA_assoc_3"/>
    <property type="match status" value="1"/>
</dbReference>
<evidence type="ECO:0000256" key="1">
    <source>
        <dbReference type="ARBA" id="ARBA00001974"/>
    </source>
</evidence>
<reference evidence="14 15" key="1">
    <citation type="submission" date="2016-10" db="EMBL/GenBank/DDBJ databases">
        <authorList>
            <person name="de Groot N.N."/>
        </authorList>
    </citation>
    <scope>NUCLEOTIDE SEQUENCE [LARGE SCALE GENOMIC DNA]</scope>
    <source>
        <strain evidence="14 15">DSM 9990</strain>
    </source>
</reference>
<keyword evidence="5 12" id="KW-0963">Cytoplasm</keyword>
<feature type="binding site" evidence="12">
    <location>
        <position position="123"/>
    </location>
    <ligand>
        <name>FAD</name>
        <dbReference type="ChEBI" id="CHEBI:57692"/>
    </ligand>
</feature>
<comment type="subcellular location">
    <subcellularLocation>
        <location evidence="12">Cytoplasm</location>
    </subcellularLocation>
</comment>
<dbReference type="Gene3D" id="3.50.50.60">
    <property type="entry name" value="FAD/NAD(P)-binding domain"/>
    <property type="match status" value="2"/>
</dbReference>
<dbReference type="FunFam" id="3.50.50.60:FF:000002">
    <property type="entry name" value="tRNA uridine 5-carboxymethylaminomethyl modification enzyme MnmG"/>
    <property type="match status" value="1"/>
</dbReference>
<dbReference type="HAMAP" id="MF_00129">
    <property type="entry name" value="MnmG_GidA"/>
    <property type="match status" value="1"/>
</dbReference>
<keyword evidence="6 12" id="KW-0285">Flavoprotein</keyword>
<dbReference type="GO" id="GO:0050660">
    <property type="term" value="F:flavin adenine dinucleotide binding"/>
    <property type="evidence" value="ECO:0007669"/>
    <property type="project" value="UniProtKB-UniRule"/>
</dbReference>
<sequence length="631" mass="70598">MSFKYDVIVVGAGHAGCEAALASARLGCKTLLLSIFLDTVAHMPCSPSVGGIAKGHLVREIDALGGYMARITDRTAIQFRVLNTKKGPAVRGTRTQNDKVRYRTLMKHVIEQTENLSLKQALVEELVIENGHVKGVIDQIGNFYEGEAVVLATGTFLHGLIHIGPRQIPAGRAGEFPSNRLADQLVELGFTLGRMKTGTPARIHRRSIDFSVLEEQKGDENPRPFSLFTTRIELPQVSCYIGRTTRETHKIVRDNIMFSPLYNGTITGVSARYCPSLEDKVMKFPHKEYHQVILEPEGLDTEEIYASGTGNSLPFEIQLKIIHSIPGLEEAEVMRPAYAIEYDFVQPTQLTPTLETKLVKGLFLAGQINGTSGYEEAAAQGLWAGINAALKVQKRPPFILDRSEAYMAVLVDDLVTRGTNEPYRMFTSRAEYRLLLREDNADLRLLEKGYRLGLHDRDTYKELIERRRAIEEELKRLKSTIIRPSEPVNSHLESRNSAPISEPTSLDKLLKRPELSYDDIELLSPPPHPLSDRVKEQVEIMCKYEGYIKRQEAEVRKFKHLEKILLPEDFPYQEIPGLSNEIKEKLTAIRPRSLGQASRIPGITPAALSILMVFLKKKQAGSEPGTAVAEA</sequence>
<feature type="binding site" evidence="12">
    <location>
        <begin position="270"/>
        <end position="284"/>
    </location>
    <ligand>
        <name>NAD(+)</name>
        <dbReference type="ChEBI" id="CHEBI:57540"/>
    </ligand>
</feature>
<comment type="subunit">
    <text evidence="10 12">Homodimer. Heterotetramer of two MnmE and two MnmG subunits.</text>
</comment>
<dbReference type="InterPro" id="IPR020595">
    <property type="entry name" value="MnmG-rel_CS"/>
</dbReference>
<evidence type="ECO:0000256" key="5">
    <source>
        <dbReference type="ARBA" id="ARBA00022490"/>
    </source>
</evidence>
<dbReference type="PRINTS" id="PR00411">
    <property type="entry name" value="PNDRDTASEI"/>
</dbReference>
<evidence type="ECO:0000256" key="4">
    <source>
        <dbReference type="ARBA" id="ARBA00020461"/>
    </source>
</evidence>
<protein>
    <recommendedName>
        <fullName evidence="4 12">tRNA uridine 5-carboxymethylaminomethyl modification enzyme MnmG</fullName>
    </recommendedName>
    <alternativeName>
        <fullName evidence="11 12">Glucose-inhibited division protein A</fullName>
    </alternativeName>
</protein>
<dbReference type="Gene3D" id="1.10.150.570">
    <property type="entry name" value="GidA associated domain, C-terminal subdomain"/>
    <property type="match status" value="1"/>
</dbReference>
<dbReference type="PANTHER" id="PTHR11806:SF0">
    <property type="entry name" value="PROTEIN MTO1 HOMOLOG, MITOCHONDRIAL"/>
    <property type="match status" value="1"/>
</dbReference>
<dbReference type="Pfam" id="PF13932">
    <property type="entry name" value="SAM_GIDA_C"/>
    <property type="match status" value="1"/>
</dbReference>
<evidence type="ECO:0000256" key="10">
    <source>
        <dbReference type="ARBA" id="ARBA00025948"/>
    </source>
</evidence>
<dbReference type="InterPro" id="IPR026904">
    <property type="entry name" value="MnmG_C"/>
</dbReference>
<feature type="binding site" evidence="12">
    <location>
        <position position="178"/>
    </location>
    <ligand>
        <name>FAD</name>
        <dbReference type="ChEBI" id="CHEBI:57692"/>
    </ligand>
</feature>
<dbReference type="InterPro" id="IPR044920">
    <property type="entry name" value="MnmG_C_subdom_sf"/>
</dbReference>
<feature type="binding site" evidence="12">
    <location>
        <begin position="11"/>
        <end position="16"/>
    </location>
    <ligand>
        <name>FAD</name>
        <dbReference type="ChEBI" id="CHEBI:57692"/>
    </ligand>
</feature>
<name>A0A1I4QIU5_9BACT</name>
<keyword evidence="8 12" id="KW-0274">FAD</keyword>
<dbReference type="GO" id="GO:0002098">
    <property type="term" value="P:tRNA wobble uridine modification"/>
    <property type="evidence" value="ECO:0007669"/>
    <property type="project" value="InterPro"/>
</dbReference>
<keyword evidence="15" id="KW-1185">Reference proteome</keyword>
<comment type="function">
    <text evidence="2 12">NAD-binding protein involved in the addition of a carboxymethylaminomethyl (cmnm) group at the wobble position (U34) of certain tRNAs, forming tRNA-cmnm(5)s(2)U34.</text>
</comment>
<dbReference type="PANTHER" id="PTHR11806">
    <property type="entry name" value="GLUCOSE INHIBITED DIVISION PROTEIN A"/>
    <property type="match status" value="1"/>
</dbReference>
<dbReference type="InterPro" id="IPR047001">
    <property type="entry name" value="MnmG_C_subdom"/>
</dbReference>
<dbReference type="Pfam" id="PF21680">
    <property type="entry name" value="GIDA_C_1st"/>
    <property type="match status" value="1"/>
</dbReference>
<dbReference type="RefSeq" id="WP_093392504.1">
    <property type="nucleotide sequence ID" value="NZ_FOUU01000001.1"/>
</dbReference>
<dbReference type="PROSITE" id="PS01280">
    <property type="entry name" value="GIDA_1"/>
    <property type="match status" value="1"/>
</dbReference>
<evidence type="ECO:0000256" key="11">
    <source>
        <dbReference type="ARBA" id="ARBA00031800"/>
    </source>
</evidence>
<dbReference type="Proteomes" id="UP000199611">
    <property type="component" value="Unassembled WGS sequence"/>
</dbReference>
<organism evidence="14 15">
    <name type="scientific">Thermodesulforhabdus norvegica</name>
    <dbReference type="NCBI Taxonomy" id="39841"/>
    <lineage>
        <taxon>Bacteria</taxon>
        <taxon>Pseudomonadati</taxon>
        <taxon>Thermodesulfobacteriota</taxon>
        <taxon>Syntrophobacteria</taxon>
        <taxon>Syntrophobacterales</taxon>
        <taxon>Thermodesulforhabdaceae</taxon>
        <taxon>Thermodesulforhabdus</taxon>
    </lineage>
</organism>
<dbReference type="FunFam" id="1.10.10.1800:FF:000001">
    <property type="entry name" value="tRNA uridine 5-carboxymethylaminomethyl modification enzyme MnmG"/>
    <property type="match status" value="1"/>
</dbReference>
<dbReference type="EMBL" id="FOUU01000001">
    <property type="protein sequence ID" value="SFM39686.1"/>
    <property type="molecule type" value="Genomic_DNA"/>
</dbReference>
<dbReference type="STRING" id="39841.SAMN05660836_00049"/>
<proteinExistence type="inferred from homology"/>
<dbReference type="FunFam" id="1.10.150.570:FF:000001">
    <property type="entry name" value="tRNA uridine 5-carboxymethylaminomethyl modification enzyme MnmG"/>
    <property type="match status" value="1"/>
</dbReference>
<evidence type="ECO:0000256" key="6">
    <source>
        <dbReference type="ARBA" id="ARBA00022630"/>
    </source>
</evidence>
<feature type="binding site" evidence="12">
    <location>
        <position position="367"/>
    </location>
    <ligand>
        <name>FAD</name>
        <dbReference type="ChEBI" id="CHEBI:57692"/>
    </ligand>
</feature>
<dbReference type="GO" id="GO:0030488">
    <property type="term" value="P:tRNA methylation"/>
    <property type="evidence" value="ECO:0007669"/>
    <property type="project" value="TreeGrafter"/>
</dbReference>
<dbReference type="NCBIfam" id="TIGR00136">
    <property type="entry name" value="mnmG_gidA"/>
    <property type="match status" value="1"/>
</dbReference>
<dbReference type="InterPro" id="IPR002218">
    <property type="entry name" value="MnmG-rel"/>
</dbReference>
<evidence type="ECO:0000313" key="14">
    <source>
        <dbReference type="EMBL" id="SFM39686.1"/>
    </source>
</evidence>
<comment type="similarity">
    <text evidence="3 12">Belongs to the MnmG family.</text>
</comment>